<feature type="transmembrane region" description="Helical" evidence="1">
    <location>
        <begin position="5"/>
        <end position="24"/>
    </location>
</feature>
<sequence length="200" mass="21301">MALRWIIGALWVAFIVLSLINVFVNAERSGSPHLGLNLAVGIVGFLAVLALILLGLGRSARKRNEALTEGSTTRVSWTTGLDHGLTTALSELKGSEVSGLPLMLSAVLDSDGLEIVSGDEARLRVHFRIPRSEFIEVRRARVKGTYTIQKGIEVCVRGGATGSVVVPLPIFGGGLGGMFPASESRVAKLVEDISRVLEQD</sequence>
<dbReference type="EMBL" id="JARXVQ010000001">
    <property type="protein sequence ID" value="MDH6180437.1"/>
    <property type="molecule type" value="Genomic_DNA"/>
</dbReference>
<reference evidence="2 3" key="1">
    <citation type="submission" date="2023-04" db="EMBL/GenBank/DDBJ databases">
        <title>Genome Encyclopedia of Bacteria and Archaea VI: Functional Genomics of Type Strains.</title>
        <authorList>
            <person name="Whitman W."/>
        </authorList>
    </citation>
    <scope>NUCLEOTIDE SEQUENCE [LARGE SCALE GENOMIC DNA]</scope>
    <source>
        <strain evidence="2 3">SG_E_30_P1</strain>
    </source>
</reference>
<keyword evidence="3" id="KW-1185">Reference proteome</keyword>
<evidence type="ECO:0000313" key="2">
    <source>
        <dbReference type="EMBL" id="MDH6180437.1"/>
    </source>
</evidence>
<evidence type="ECO:0000256" key="1">
    <source>
        <dbReference type="SAM" id="Phobius"/>
    </source>
</evidence>
<keyword evidence="1" id="KW-0812">Transmembrane</keyword>
<keyword evidence="1" id="KW-0472">Membrane</keyword>
<gene>
    <name evidence="2" type="ORF">M2152_000619</name>
</gene>
<proteinExistence type="predicted"/>
<name>A0ABT6KMS8_9MICO</name>
<evidence type="ECO:0000313" key="3">
    <source>
        <dbReference type="Proteomes" id="UP001160142"/>
    </source>
</evidence>
<comment type="caution">
    <text evidence="2">The sequence shown here is derived from an EMBL/GenBank/DDBJ whole genome shotgun (WGS) entry which is preliminary data.</text>
</comment>
<organism evidence="2 3">
    <name type="scientific">Antiquaquibacter oligotrophicus</name>
    <dbReference type="NCBI Taxonomy" id="2880260"/>
    <lineage>
        <taxon>Bacteria</taxon>
        <taxon>Bacillati</taxon>
        <taxon>Actinomycetota</taxon>
        <taxon>Actinomycetes</taxon>
        <taxon>Micrococcales</taxon>
        <taxon>Microbacteriaceae</taxon>
        <taxon>Antiquaquibacter</taxon>
    </lineage>
</organism>
<protein>
    <submittedName>
        <fullName evidence="2">Uncharacterized protein</fullName>
    </submittedName>
</protein>
<dbReference type="Proteomes" id="UP001160142">
    <property type="component" value="Unassembled WGS sequence"/>
</dbReference>
<dbReference type="RefSeq" id="WP_322132788.1">
    <property type="nucleotide sequence ID" value="NZ_CP085036.1"/>
</dbReference>
<feature type="transmembrane region" description="Helical" evidence="1">
    <location>
        <begin position="36"/>
        <end position="56"/>
    </location>
</feature>
<accession>A0ABT6KMS8</accession>
<keyword evidence="1" id="KW-1133">Transmembrane helix</keyword>